<reference evidence="2" key="1">
    <citation type="submission" date="2020-03" db="EMBL/GenBank/DDBJ databases">
        <title>Melopsittacus undulatus (budgerigar) genome, bMelUnd1, maternal haplotype with Z.</title>
        <authorList>
            <person name="Gedman G."/>
            <person name="Mountcastle J."/>
            <person name="Haase B."/>
            <person name="Formenti G."/>
            <person name="Wright T."/>
            <person name="Apodaca J."/>
            <person name="Pelan S."/>
            <person name="Chow W."/>
            <person name="Rhie A."/>
            <person name="Howe K."/>
            <person name="Fedrigo O."/>
            <person name="Jarvis E.D."/>
        </authorList>
    </citation>
    <scope>NUCLEOTIDE SEQUENCE [LARGE SCALE GENOMIC DNA]</scope>
</reference>
<name>A0A8V5FKD6_MELUD</name>
<feature type="compositionally biased region" description="Pro residues" evidence="1">
    <location>
        <begin position="132"/>
        <end position="141"/>
    </location>
</feature>
<protein>
    <submittedName>
        <fullName evidence="2">Uncharacterized protein</fullName>
    </submittedName>
</protein>
<evidence type="ECO:0000256" key="1">
    <source>
        <dbReference type="SAM" id="MobiDB-lite"/>
    </source>
</evidence>
<accession>A0A8V5FKD6</accession>
<feature type="compositionally biased region" description="Low complexity" evidence="1">
    <location>
        <begin position="79"/>
        <end position="91"/>
    </location>
</feature>
<dbReference type="AlphaFoldDB" id="A0A8V5FKD6"/>
<feature type="compositionally biased region" description="Pro residues" evidence="1">
    <location>
        <begin position="116"/>
        <end position="125"/>
    </location>
</feature>
<keyword evidence="3" id="KW-1185">Reference proteome</keyword>
<organism evidence="2 3">
    <name type="scientific">Melopsittacus undulatus</name>
    <name type="common">Budgerigar</name>
    <name type="synonym">Psittacus undulatus</name>
    <dbReference type="NCBI Taxonomy" id="13146"/>
    <lineage>
        <taxon>Eukaryota</taxon>
        <taxon>Metazoa</taxon>
        <taxon>Chordata</taxon>
        <taxon>Craniata</taxon>
        <taxon>Vertebrata</taxon>
        <taxon>Euteleostomi</taxon>
        <taxon>Archelosauria</taxon>
        <taxon>Archosauria</taxon>
        <taxon>Dinosauria</taxon>
        <taxon>Saurischia</taxon>
        <taxon>Theropoda</taxon>
        <taxon>Coelurosauria</taxon>
        <taxon>Aves</taxon>
        <taxon>Neognathae</taxon>
        <taxon>Neoaves</taxon>
        <taxon>Telluraves</taxon>
        <taxon>Australaves</taxon>
        <taxon>Psittaciformes</taxon>
        <taxon>Psittaculidae</taxon>
        <taxon>Melopsittacus</taxon>
    </lineage>
</organism>
<proteinExistence type="predicted"/>
<reference evidence="2" key="3">
    <citation type="submission" date="2025-09" db="UniProtKB">
        <authorList>
            <consortium name="Ensembl"/>
        </authorList>
    </citation>
    <scope>IDENTIFICATION</scope>
</reference>
<evidence type="ECO:0000313" key="2">
    <source>
        <dbReference type="Ensembl" id="ENSMUNP00000027285.1"/>
    </source>
</evidence>
<dbReference type="Proteomes" id="UP000694405">
    <property type="component" value="Chromosome 8"/>
</dbReference>
<feature type="region of interest" description="Disordered" evidence="1">
    <location>
        <begin position="73"/>
        <end position="171"/>
    </location>
</feature>
<sequence>REVVETPLEILTTHLDTFLPPPCRGSYPSLSRLSSGLSWSKLRASSLPRKASWSYWKPGRSSCCRARSCRAVGLPRPPGNSGSSGNSASARYHCTPPAPMAHRVPHSPHPSSTRRPPSPEPPSPHPSSARRPPSPAPPHPAAPQARCSPGQSAALTPLGSGRPRPGPARRHVCRTVGTAQW</sequence>
<reference evidence="2" key="2">
    <citation type="submission" date="2025-08" db="UniProtKB">
        <authorList>
            <consortium name="Ensembl"/>
        </authorList>
    </citation>
    <scope>IDENTIFICATION</scope>
</reference>
<evidence type="ECO:0000313" key="3">
    <source>
        <dbReference type="Proteomes" id="UP000694405"/>
    </source>
</evidence>
<dbReference type="Ensembl" id="ENSMUNT00000032756.1">
    <property type="protein sequence ID" value="ENSMUNP00000027285.1"/>
    <property type="gene ID" value="ENSMUNG00000017486.1"/>
</dbReference>